<dbReference type="InterPro" id="IPR001508">
    <property type="entry name" value="Iono_Glu_rcpt_met"/>
</dbReference>
<comment type="similarity">
    <text evidence="2">Belongs to the glutamate-gated ion channel (TC 1.A.10.1) family.</text>
</comment>
<sequence>MQSRIAIVLFYILMANPLVTSRDNQRTIEVLLELLGVGSKCPSTIVVYEDKEKFHEDNGLLVEEFVKINQQSNPVTLIEISSLNLMKNNSNTEPVCQNAVIFIRQIATLTSVYQQVKSNFYVDKVTVVAKLSLEETWRLLFEIQNENLFFLVEKNGRDLELDSWTINNRTSVTTIRSHSNVKTEIAKNRSVDLSGRHLMIATLAYPPSVVIDTGGEIRGIEPSVIESLADYLKFTFDFVQASPNEMWGEIFVTEGNFSFTGLLGMLVRKEVDVATGELYISSIRAPFISYTVVYNIGYETFLVPAQRPYAKWTALFYSFTWPTWMATIASAIVVIIMLRLVATYSSQTPQSSRNNVFADFQFCCLYVIGNLSNMQVQPQNIISNANRMFIIWWLFGTLILTTGYRSGLISYMTFPFTPPSIDTLQQLVDSPLTKVVFGGFLKSILLNSTNELEKKIGQDLIINYNLTGMFVSLDSGTSAVQSNLNNLLYMAATMYPTTTTGPKVHLIKDTIMPARVAFGLQKNSQLKPYFDKGIQRLIESGLIDHHKTTFAKKLDKWNPKKADDRISFSLDSLQGAFYLLGIGVVASILVFFIEISQMLTKNKKQSKAKELNQLMA</sequence>
<evidence type="ECO:0000259" key="17">
    <source>
        <dbReference type="Pfam" id="PF00060"/>
    </source>
</evidence>
<reference evidence="19" key="1">
    <citation type="submission" date="2021-11" db="EMBL/GenBank/DDBJ databases">
        <authorList>
            <person name="Schell T."/>
        </authorList>
    </citation>
    <scope>NUCLEOTIDE SEQUENCE</scope>
    <source>
        <strain evidence="19">M5</strain>
    </source>
</reference>
<evidence type="ECO:0000256" key="6">
    <source>
        <dbReference type="ARBA" id="ARBA00022989"/>
    </source>
</evidence>
<evidence type="ECO:0008006" key="21">
    <source>
        <dbReference type="Google" id="ProtNLM"/>
    </source>
</evidence>
<dbReference type="Proteomes" id="UP000789390">
    <property type="component" value="Unassembled WGS sequence"/>
</dbReference>
<keyword evidence="20" id="KW-1185">Reference proteome</keyword>
<dbReference type="GO" id="GO:0015276">
    <property type="term" value="F:ligand-gated monoatomic ion channel activity"/>
    <property type="evidence" value="ECO:0007669"/>
    <property type="project" value="InterPro"/>
</dbReference>
<evidence type="ECO:0000256" key="11">
    <source>
        <dbReference type="ARBA" id="ARBA00023286"/>
    </source>
</evidence>
<feature type="domain" description="Ionotropic glutamate receptor C-terminal" evidence="17">
    <location>
        <begin position="321"/>
        <end position="584"/>
    </location>
</feature>
<evidence type="ECO:0000256" key="9">
    <source>
        <dbReference type="ARBA" id="ARBA00023170"/>
    </source>
</evidence>
<keyword evidence="16" id="KW-0732">Signal</keyword>
<dbReference type="InterPro" id="IPR019594">
    <property type="entry name" value="Glu/Gly-bd"/>
</dbReference>
<feature type="transmembrane region" description="Helical" evidence="15">
    <location>
        <begin position="575"/>
        <end position="595"/>
    </location>
</feature>
<gene>
    <name evidence="19" type="ORF">DGAL_LOCUS13719</name>
</gene>
<dbReference type="AlphaFoldDB" id="A0A8J2WL87"/>
<evidence type="ECO:0000256" key="2">
    <source>
        <dbReference type="ARBA" id="ARBA00008685"/>
    </source>
</evidence>
<dbReference type="InterPro" id="IPR001320">
    <property type="entry name" value="Iontro_rcpt_C"/>
</dbReference>
<dbReference type="SUPFAM" id="SSF53850">
    <property type="entry name" value="Periplasmic binding protein-like II"/>
    <property type="match status" value="1"/>
</dbReference>
<feature type="transmembrane region" description="Helical" evidence="15">
    <location>
        <begin position="321"/>
        <end position="342"/>
    </location>
</feature>
<dbReference type="PANTHER" id="PTHR42643">
    <property type="entry name" value="IONOTROPIC RECEPTOR 20A-RELATED"/>
    <property type="match status" value="1"/>
</dbReference>
<dbReference type="OrthoDB" id="6341443at2759"/>
<feature type="binding site" evidence="13">
    <location>
        <position position="284"/>
    </location>
    <ligand>
        <name>L-glutamate</name>
        <dbReference type="ChEBI" id="CHEBI:29985"/>
    </ligand>
</feature>
<keyword evidence="7" id="KW-0406">Ion transport</keyword>
<name>A0A8J2WL87_9CRUS</name>
<feature type="transmembrane region" description="Helical" evidence="15">
    <location>
        <begin position="389"/>
        <end position="414"/>
    </location>
</feature>
<keyword evidence="9" id="KW-0675">Receptor</keyword>
<feature type="site" description="Crucial to convey clamshell closure to channel opening" evidence="14">
    <location>
        <position position="421"/>
    </location>
</feature>
<protein>
    <recommendedName>
        <fullName evidence="21">Ionotropic glutamate receptor C-terminal domain-containing protein</fullName>
    </recommendedName>
</protein>
<evidence type="ECO:0000256" key="4">
    <source>
        <dbReference type="ARBA" id="ARBA00022475"/>
    </source>
</evidence>
<accession>A0A8J2WL87</accession>
<evidence type="ECO:0000259" key="18">
    <source>
        <dbReference type="Pfam" id="PF10613"/>
    </source>
</evidence>
<keyword evidence="3" id="KW-0813">Transport</keyword>
<dbReference type="Gene3D" id="3.40.190.10">
    <property type="entry name" value="Periplasmic binding protein-like II"/>
    <property type="match status" value="1"/>
</dbReference>
<evidence type="ECO:0000256" key="7">
    <source>
        <dbReference type="ARBA" id="ARBA00023065"/>
    </source>
</evidence>
<keyword evidence="8 15" id="KW-0472">Membrane</keyword>
<evidence type="ECO:0000256" key="3">
    <source>
        <dbReference type="ARBA" id="ARBA00022448"/>
    </source>
</evidence>
<evidence type="ECO:0000256" key="12">
    <source>
        <dbReference type="ARBA" id="ARBA00023303"/>
    </source>
</evidence>
<evidence type="ECO:0000313" key="19">
    <source>
        <dbReference type="EMBL" id="CAH0110195.1"/>
    </source>
</evidence>
<proteinExistence type="inferred from homology"/>
<evidence type="ECO:0000256" key="10">
    <source>
        <dbReference type="ARBA" id="ARBA00023180"/>
    </source>
</evidence>
<evidence type="ECO:0000256" key="5">
    <source>
        <dbReference type="ARBA" id="ARBA00022692"/>
    </source>
</evidence>
<keyword evidence="11" id="KW-1071">Ligand-gated ion channel</keyword>
<dbReference type="GO" id="GO:0038023">
    <property type="term" value="F:signaling receptor activity"/>
    <property type="evidence" value="ECO:0007669"/>
    <property type="project" value="InterPro"/>
</dbReference>
<dbReference type="PRINTS" id="PR00177">
    <property type="entry name" value="NMDARECEPTOR"/>
</dbReference>
<keyword evidence="5 15" id="KW-0812">Transmembrane</keyword>
<dbReference type="InterPro" id="IPR052192">
    <property type="entry name" value="Insect_Ionotropic_Sensory_Rcpt"/>
</dbReference>
<evidence type="ECO:0000256" key="13">
    <source>
        <dbReference type="PIRSR" id="PIRSR601508-1"/>
    </source>
</evidence>
<comment type="caution">
    <text evidence="19">The sequence shown here is derived from an EMBL/GenBank/DDBJ whole genome shotgun (WGS) entry which is preliminary data.</text>
</comment>
<feature type="signal peptide" evidence="16">
    <location>
        <begin position="1"/>
        <end position="21"/>
    </location>
</feature>
<organism evidence="19 20">
    <name type="scientific">Daphnia galeata</name>
    <dbReference type="NCBI Taxonomy" id="27404"/>
    <lineage>
        <taxon>Eukaryota</taxon>
        <taxon>Metazoa</taxon>
        <taxon>Ecdysozoa</taxon>
        <taxon>Arthropoda</taxon>
        <taxon>Crustacea</taxon>
        <taxon>Branchiopoda</taxon>
        <taxon>Diplostraca</taxon>
        <taxon>Cladocera</taxon>
        <taxon>Anomopoda</taxon>
        <taxon>Daphniidae</taxon>
        <taxon>Daphnia</taxon>
    </lineage>
</organism>
<dbReference type="EMBL" id="CAKKLH010000301">
    <property type="protein sequence ID" value="CAH0110195.1"/>
    <property type="molecule type" value="Genomic_DNA"/>
</dbReference>
<dbReference type="Pfam" id="PF10613">
    <property type="entry name" value="Lig_chan-Glu_bd"/>
    <property type="match status" value="1"/>
</dbReference>
<evidence type="ECO:0000256" key="1">
    <source>
        <dbReference type="ARBA" id="ARBA00004651"/>
    </source>
</evidence>
<evidence type="ECO:0000256" key="15">
    <source>
        <dbReference type="SAM" id="Phobius"/>
    </source>
</evidence>
<evidence type="ECO:0000256" key="16">
    <source>
        <dbReference type="SAM" id="SignalP"/>
    </source>
</evidence>
<dbReference type="GO" id="GO:0005886">
    <property type="term" value="C:plasma membrane"/>
    <property type="evidence" value="ECO:0007669"/>
    <property type="project" value="UniProtKB-SubCell"/>
</dbReference>
<feature type="chain" id="PRO_5035159183" description="Ionotropic glutamate receptor C-terminal domain-containing protein" evidence="16">
    <location>
        <begin position="22"/>
        <end position="616"/>
    </location>
</feature>
<evidence type="ECO:0000256" key="8">
    <source>
        <dbReference type="ARBA" id="ARBA00023136"/>
    </source>
</evidence>
<keyword evidence="12" id="KW-0407">Ion channel</keyword>
<keyword evidence="4" id="KW-1003">Cell membrane</keyword>
<evidence type="ECO:0000256" key="14">
    <source>
        <dbReference type="PIRSR" id="PIRSR601508-2"/>
    </source>
</evidence>
<feature type="domain" description="Ionotropic glutamate receptor L-glutamate and glycine-binding" evidence="18">
    <location>
        <begin position="215"/>
        <end position="294"/>
    </location>
</feature>
<dbReference type="PANTHER" id="PTHR42643:SF24">
    <property type="entry name" value="IONOTROPIC RECEPTOR 60A"/>
    <property type="match status" value="1"/>
</dbReference>
<evidence type="ECO:0000313" key="20">
    <source>
        <dbReference type="Proteomes" id="UP000789390"/>
    </source>
</evidence>
<comment type="subcellular location">
    <subcellularLocation>
        <location evidence="1">Cell membrane</location>
        <topology evidence="1">Multi-pass membrane protein</topology>
    </subcellularLocation>
</comment>
<keyword evidence="10" id="KW-0325">Glycoprotein</keyword>
<dbReference type="Pfam" id="PF00060">
    <property type="entry name" value="Lig_chan"/>
    <property type="match status" value="1"/>
</dbReference>
<dbReference type="GO" id="GO:0050906">
    <property type="term" value="P:detection of stimulus involved in sensory perception"/>
    <property type="evidence" value="ECO:0007669"/>
    <property type="project" value="UniProtKB-ARBA"/>
</dbReference>
<dbReference type="Gene3D" id="1.10.287.70">
    <property type="match status" value="1"/>
</dbReference>
<keyword evidence="6 15" id="KW-1133">Transmembrane helix</keyword>